<accession>A0ABN8Q5B5</accession>
<evidence type="ECO:0000256" key="1">
    <source>
        <dbReference type="ARBA" id="ARBA00005755"/>
    </source>
</evidence>
<protein>
    <recommendedName>
        <fullName evidence="2">DNA-directed DNA polymerase</fullName>
        <ecNumber evidence="2">2.7.7.7</ecNumber>
    </recommendedName>
</protein>
<keyword evidence="3" id="KW-0808">Transferase</keyword>
<dbReference type="PANTHER" id="PTHR33568">
    <property type="entry name" value="DNA POLYMERASE"/>
    <property type="match status" value="1"/>
</dbReference>
<reference evidence="10 11" key="1">
    <citation type="submission" date="2022-05" db="EMBL/GenBank/DDBJ databases">
        <authorList>
            <consortium name="Genoscope - CEA"/>
            <person name="William W."/>
        </authorList>
    </citation>
    <scope>NUCLEOTIDE SEQUENCE [LARGE SCALE GENOMIC DNA]</scope>
</reference>
<comment type="caution">
    <text evidence="10">The sequence shown here is derived from an EMBL/GenBank/DDBJ whole genome shotgun (WGS) entry which is preliminary data.</text>
</comment>
<keyword evidence="11" id="KW-1185">Reference proteome</keyword>
<comment type="similarity">
    <text evidence="1">Belongs to the DNA polymerase type-B family.</text>
</comment>
<keyword evidence="6" id="KW-0239">DNA-directed DNA polymerase</keyword>
<evidence type="ECO:0000256" key="8">
    <source>
        <dbReference type="ARBA" id="ARBA00049244"/>
    </source>
</evidence>
<keyword evidence="4" id="KW-0548">Nucleotidyltransferase</keyword>
<evidence type="ECO:0000256" key="7">
    <source>
        <dbReference type="ARBA" id="ARBA00023125"/>
    </source>
</evidence>
<evidence type="ECO:0000256" key="2">
    <source>
        <dbReference type="ARBA" id="ARBA00012417"/>
    </source>
</evidence>
<evidence type="ECO:0000256" key="4">
    <source>
        <dbReference type="ARBA" id="ARBA00022695"/>
    </source>
</evidence>
<keyword evidence="7" id="KW-0238">DNA-binding</keyword>
<organism evidence="10 11">
    <name type="scientific">Porites lobata</name>
    <dbReference type="NCBI Taxonomy" id="104759"/>
    <lineage>
        <taxon>Eukaryota</taxon>
        <taxon>Metazoa</taxon>
        <taxon>Cnidaria</taxon>
        <taxon>Anthozoa</taxon>
        <taxon>Hexacorallia</taxon>
        <taxon>Scleractinia</taxon>
        <taxon>Fungiina</taxon>
        <taxon>Poritidae</taxon>
        <taxon>Porites</taxon>
    </lineage>
</organism>
<keyword evidence="5" id="KW-0235">DNA replication</keyword>
<dbReference type="InterPro" id="IPR023211">
    <property type="entry name" value="DNA_pol_palm_dom_sf"/>
</dbReference>
<dbReference type="InterPro" id="IPR004868">
    <property type="entry name" value="DNA-dir_DNA_pol_B_mt/vir"/>
</dbReference>
<feature type="non-terminal residue" evidence="10">
    <location>
        <position position="108"/>
    </location>
</feature>
<evidence type="ECO:0000259" key="9">
    <source>
        <dbReference type="Pfam" id="PF03175"/>
    </source>
</evidence>
<dbReference type="EC" id="2.7.7.7" evidence="2"/>
<dbReference type="Gene3D" id="3.90.1600.10">
    <property type="entry name" value="Palm domain of DNA polymerase"/>
    <property type="match status" value="1"/>
</dbReference>
<dbReference type="EMBL" id="CALNXK010000108">
    <property type="protein sequence ID" value="CAH3157602.1"/>
    <property type="molecule type" value="Genomic_DNA"/>
</dbReference>
<feature type="domain" description="DNA-directed DNA polymerase family B mitochondria/virus" evidence="9">
    <location>
        <begin position="10"/>
        <end position="56"/>
    </location>
</feature>
<dbReference type="Pfam" id="PF03175">
    <property type="entry name" value="DNA_pol_B_2"/>
    <property type="match status" value="1"/>
</dbReference>
<evidence type="ECO:0000313" key="10">
    <source>
        <dbReference type="EMBL" id="CAH3157602.1"/>
    </source>
</evidence>
<evidence type="ECO:0000256" key="6">
    <source>
        <dbReference type="ARBA" id="ARBA00022932"/>
    </source>
</evidence>
<proteinExistence type="inferred from homology"/>
<dbReference type="InterPro" id="IPR043502">
    <property type="entry name" value="DNA/RNA_pol_sf"/>
</dbReference>
<evidence type="ECO:0000256" key="5">
    <source>
        <dbReference type="ARBA" id="ARBA00022705"/>
    </source>
</evidence>
<gene>
    <name evidence="10" type="ORF">PLOB_00002303</name>
</gene>
<dbReference type="SUPFAM" id="SSF56672">
    <property type="entry name" value="DNA/RNA polymerases"/>
    <property type="match status" value="1"/>
</dbReference>
<dbReference type="PANTHER" id="PTHR33568:SF3">
    <property type="entry name" value="DNA-DIRECTED DNA POLYMERASE"/>
    <property type="match status" value="1"/>
</dbReference>
<evidence type="ECO:0000313" key="11">
    <source>
        <dbReference type="Proteomes" id="UP001159405"/>
    </source>
</evidence>
<comment type="catalytic activity">
    <reaction evidence="8">
        <text>DNA(n) + a 2'-deoxyribonucleoside 5'-triphosphate = DNA(n+1) + diphosphate</text>
        <dbReference type="Rhea" id="RHEA:22508"/>
        <dbReference type="Rhea" id="RHEA-COMP:17339"/>
        <dbReference type="Rhea" id="RHEA-COMP:17340"/>
        <dbReference type="ChEBI" id="CHEBI:33019"/>
        <dbReference type="ChEBI" id="CHEBI:61560"/>
        <dbReference type="ChEBI" id="CHEBI:173112"/>
        <dbReference type="EC" id="2.7.7.7"/>
    </reaction>
</comment>
<dbReference type="Proteomes" id="UP001159405">
    <property type="component" value="Unassembled WGS sequence"/>
</dbReference>
<evidence type="ECO:0000256" key="3">
    <source>
        <dbReference type="ARBA" id="ARBA00022679"/>
    </source>
</evidence>
<sequence length="108" mass="12451">MTWIESSDPRNAFYGGRTGMAKCFHKAEGEQILYEDFTSLYPTINKYGTYPIGHPQILNLLHPVLPVKLNGKLMFPLCKKCVEEQLDRPWHERTNLCPHSDNDRVMTG</sequence>
<name>A0ABN8Q5B5_9CNID</name>